<proteinExistence type="predicted"/>
<reference evidence="9" key="1">
    <citation type="submission" date="2014-08" db="EMBL/GenBank/DDBJ databases">
        <authorList>
            <person name="Moulin L."/>
        </authorList>
    </citation>
    <scope>NUCLEOTIDE SEQUENCE [LARGE SCALE GENOMIC DNA]</scope>
</reference>
<dbReference type="Gene3D" id="3.40.720.10">
    <property type="entry name" value="Alkaline Phosphatase, subunit A"/>
    <property type="match status" value="1"/>
</dbReference>
<protein>
    <submittedName>
        <fullName evidence="8">Putative Sulfatase</fullName>
    </submittedName>
</protein>
<evidence type="ECO:0000256" key="5">
    <source>
        <dbReference type="ARBA" id="ARBA00023136"/>
    </source>
</evidence>
<evidence type="ECO:0000256" key="1">
    <source>
        <dbReference type="ARBA" id="ARBA00004651"/>
    </source>
</evidence>
<organism evidence="8 9">
    <name type="scientific">Mesorhizobium plurifarium</name>
    <dbReference type="NCBI Taxonomy" id="69974"/>
    <lineage>
        <taxon>Bacteria</taxon>
        <taxon>Pseudomonadati</taxon>
        <taxon>Pseudomonadota</taxon>
        <taxon>Alphaproteobacteria</taxon>
        <taxon>Hyphomicrobiales</taxon>
        <taxon>Phyllobacteriaceae</taxon>
        <taxon>Mesorhizobium</taxon>
    </lineage>
</organism>
<evidence type="ECO:0000256" key="4">
    <source>
        <dbReference type="ARBA" id="ARBA00022989"/>
    </source>
</evidence>
<evidence type="ECO:0000313" key="8">
    <source>
        <dbReference type="EMBL" id="CDX14764.1"/>
    </source>
</evidence>
<sequence>MRTHRGVGMLSLASWGVGQWLGVAGLVAALLLTVRLEGKPGTWPIGFSTFFLLFAFLHLLFPGAVVALWMTLMLTAIIGIASKLKYRYLGFNLLAGDLYHLAASSWRSVFVDNARMAIPALFGGAAIVAVGMLIDMTLVEQARSLSLRLALFVVAVLIYIAVYRLSGGAPRFRFDLLTRDRAHLSAFVASWLGAGPSRRPGFVDITPDPLPFLPPVPAKRENGEVRPHIFMILHESTFDPRHHGVPIDRSFEQFFSPANGLSGALHVDVFGGSTLQTEFSVLTGLSSLSFGNDSRFVFHLLAGRVRHSLPSVLSGMGYHVSHVSCDRPNFVNCDRFYKSIGFEEVAYASTLPPPFDLERWRRERHDEQLYSHALGRIADRLENEKPCFLSIMTLMNHGDHRRRIFPPELRADVRREAVALTGDENYGEYAVRLAESVEAYAAFREKLETALKGRPAIIVRYGDHQPSFTAALTGLPPSDRALHKTFYAIESINGALPGDLVAPAMLDAAFLSTLTMSAACLPLDPVFATRTALLADCAAPYFASESVRKKRFHRALVEAGMVDLA</sequence>
<feature type="transmembrane region" description="Helical" evidence="6">
    <location>
        <begin position="52"/>
        <end position="81"/>
    </location>
</feature>
<evidence type="ECO:0000259" key="7">
    <source>
        <dbReference type="Pfam" id="PF00884"/>
    </source>
</evidence>
<comment type="subcellular location">
    <subcellularLocation>
        <location evidence="1">Cell membrane</location>
        <topology evidence="1">Multi-pass membrane protein</topology>
    </subcellularLocation>
</comment>
<evidence type="ECO:0000256" key="6">
    <source>
        <dbReference type="SAM" id="Phobius"/>
    </source>
</evidence>
<dbReference type="AlphaFoldDB" id="A0A090DGA5"/>
<feature type="transmembrane region" description="Helical" evidence="6">
    <location>
        <begin position="88"/>
        <end position="110"/>
    </location>
</feature>
<feature type="transmembrane region" description="Helical" evidence="6">
    <location>
        <begin position="146"/>
        <end position="165"/>
    </location>
</feature>
<feature type="transmembrane region" description="Helical" evidence="6">
    <location>
        <begin position="12"/>
        <end position="32"/>
    </location>
</feature>
<feature type="transmembrane region" description="Helical" evidence="6">
    <location>
        <begin position="116"/>
        <end position="134"/>
    </location>
</feature>
<dbReference type="PANTHER" id="PTHR47371">
    <property type="entry name" value="LIPOTEICHOIC ACID SYNTHASE"/>
    <property type="match status" value="1"/>
</dbReference>
<dbReference type="SUPFAM" id="SSF53649">
    <property type="entry name" value="Alkaline phosphatase-like"/>
    <property type="match status" value="1"/>
</dbReference>
<dbReference type="Pfam" id="PF00884">
    <property type="entry name" value="Sulfatase"/>
    <property type="match status" value="1"/>
</dbReference>
<evidence type="ECO:0000313" key="9">
    <source>
        <dbReference type="Proteomes" id="UP000045285"/>
    </source>
</evidence>
<feature type="domain" description="Sulfatase N-terminal" evidence="7">
    <location>
        <begin position="262"/>
        <end position="469"/>
    </location>
</feature>
<dbReference type="STRING" id="69974.MPLDJ20_240091"/>
<dbReference type="EMBL" id="CCMZ01000008">
    <property type="protein sequence ID" value="CDX14764.1"/>
    <property type="molecule type" value="Genomic_DNA"/>
</dbReference>
<dbReference type="InterPro" id="IPR000917">
    <property type="entry name" value="Sulfatase_N"/>
</dbReference>
<dbReference type="Proteomes" id="UP000045285">
    <property type="component" value="Unassembled WGS sequence"/>
</dbReference>
<evidence type="ECO:0000256" key="2">
    <source>
        <dbReference type="ARBA" id="ARBA00022475"/>
    </source>
</evidence>
<keyword evidence="2" id="KW-1003">Cell membrane</keyword>
<evidence type="ECO:0000256" key="3">
    <source>
        <dbReference type="ARBA" id="ARBA00022692"/>
    </source>
</evidence>
<dbReference type="GO" id="GO:0005886">
    <property type="term" value="C:plasma membrane"/>
    <property type="evidence" value="ECO:0007669"/>
    <property type="project" value="UniProtKB-SubCell"/>
</dbReference>
<keyword evidence="9" id="KW-1185">Reference proteome</keyword>
<accession>A0A090DGA5</accession>
<keyword evidence="5 6" id="KW-0472">Membrane</keyword>
<gene>
    <name evidence="8" type="ORF">MPL3356_160133</name>
</gene>
<dbReference type="InterPro" id="IPR017850">
    <property type="entry name" value="Alkaline_phosphatase_core_sf"/>
</dbReference>
<keyword evidence="3 6" id="KW-0812">Transmembrane</keyword>
<dbReference type="InterPro" id="IPR050448">
    <property type="entry name" value="OpgB/LTA_synthase_biosynth"/>
</dbReference>
<dbReference type="PANTHER" id="PTHR47371:SF3">
    <property type="entry name" value="PHOSPHOGLYCEROL TRANSFERASE I"/>
    <property type="match status" value="1"/>
</dbReference>
<keyword evidence="4 6" id="KW-1133">Transmembrane helix</keyword>
<name>A0A090DGA5_MESPL</name>